<name>A0AAX6HAF2_IRIPA</name>
<sequence length="41" mass="4502">MATTVTTERHYVAAIDCSSIWALHLPRASAARSISTIDEQQ</sequence>
<protein>
    <submittedName>
        <fullName evidence="1">Uncharacterized protein</fullName>
    </submittedName>
</protein>
<gene>
    <name evidence="1" type="ORF">M6B38_322310</name>
</gene>
<evidence type="ECO:0000313" key="2">
    <source>
        <dbReference type="Proteomes" id="UP001140949"/>
    </source>
</evidence>
<organism evidence="1 2">
    <name type="scientific">Iris pallida</name>
    <name type="common">Sweet iris</name>
    <dbReference type="NCBI Taxonomy" id="29817"/>
    <lineage>
        <taxon>Eukaryota</taxon>
        <taxon>Viridiplantae</taxon>
        <taxon>Streptophyta</taxon>
        <taxon>Embryophyta</taxon>
        <taxon>Tracheophyta</taxon>
        <taxon>Spermatophyta</taxon>
        <taxon>Magnoliopsida</taxon>
        <taxon>Liliopsida</taxon>
        <taxon>Asparagales</taxon>
        <taxon>Iridaceae</taxon>
        <taxon>Iridoideae</taxon>
        <taxon>Irideae</taxon>
        <taxon>Iris</taxon>
    </lineage>
</organism>
<dbReference type="EMBL" id="JANAVB010010999">
    <property type="protein sequence ID" value="KAJ6838029.1"/>
    <property type="molecule type" value="Genomic_DNA"/>
</dbReference>
<reference evidence="1" key="2">
    <citation type="submission" date="2023-04" db="EMBL/GenBank/DDBJ databases">
        <authorList>
            <person name="Bruccoleri R.E."/>
            <person name="Oakeley E.J."/>
            <person name="Faust A.-M."/>
            <person name="Dessus-Babus S."/>
            <person name="Altorfer M."/>
            <person name="Burckhardt D."/>
            <person name="Oertli M."/>
            <person name="Naumann U."/>
            <person name="Petersen F."/>
            <person name="Wong J."/>
        </authorList>
    </citation>
    <scope>NUCLEOTIDE SEQUENCE</scope>
    <source>
        <strain evidence="1">GSM-AAB239-AS_SAM_17_03QT</strain>
        <tissue evidence="1">Leaf</tissue>
    </source>
</reference>
<dbReference type="Proteomes" id="UP001140949">
    <property type="component" value="Unassembled WGS sequence"/>
</dbReference>
<evidence type="ECO:0000313" key="1">
    <source>
        <dbReference type="EMBL" id="KAJ6838029.1"/>
    </source>
</evidence>
<proteinExistence type="predicted"/>
<accession>A0AAX6HAF2</accession>
<keyword evidence="2" id="KW-1185">Reference proteome</keyword>
<reference evidence="1" key="1">
    <citation type="journal article" date="2023" name="GigaByte">
        <title>Genome assembly of the bearded iris, Iris pallida Lam.</title>
        <authorList>
            <person name="Bruccoleri R.E."/>
            <person name="Oakeley E.J."/>
            <person name="Faust A.M.E."/>
            <person name="Altorfer M."/>
            <person name="Dessus-Babus S."/>
            <person name="Burckhardt D."/>
            <person name="Oertli M."/>
            <person name="Naumann U."/>
            <person name="Petersen F."/>
            <person name="Wong J."/>
        </authorList>
    </citation>
    <scope>NUCLEOTIDE SEQUENCE</scope>
    <source>
        <strain evidence="1">GSM-AAB239-AS_SAM_17_03QT</strain>
    </source>
</reference>
<comment type="caution">
    <text evidence="1">The sequence shown here is derived from an EMBL/GenBank/DDBJ whole genome shotgun (WGS) entry which is preliminary data.</text>
</comment>
<dbReference type="AlphaFoldDB" id="A0AAX6HAF2"/>